<keyword evidence="6" id="KW-1133">Transmembrane helix</keyword>
<dbReference type="STRING" id="3821.A0A151TBW4"/>
<evidence type="ECO:0000256" key="1">
    <source>
        <dbReference type="ARBA" id="ARBA00004479"/>
    </source>
</evidence>
<dbReference type="EMBL" id="CM003609">
    <property type="protein sequence ID" value="KYP64537.1"/>
    <property type="molecule type" value="Genomic_DNA"/>
</dbReference>
<organism evidence="10 11">
    <name type="scientific">Cajanus cajan</name>
    <name type="common">Pigeon pea</name>
    <name type="synonym">Cajanus indicus</name>
    <dbReference type="NCBI Taxonomy" id="3821"/>
    <lineage>
        <taxon>Eukaryota</taxon>
        <taxon>Viridiplantae</taxon>
        <taxon>Streptophyta</taxon>
        <taxon>Embryophyta</taxon>
        <taxon>Tracheophyta</taxon>
        <taxon>Spermatophyta</taxon>
        <taxon>Magnoliopsida</taxon>
        <taxon>eudicotyledons</taxon>
        <taxon>Gunneridae</taxon>
        <taxon>Pentapetalae</taxon>
        <taxon>rosids</taxon>
        <taxon>fabids</taxon>
        <taxon>Fabales</taxon>
        <taxon>Fabaceae</taxon>
        <taxon>Papilionoideae</taxon>
        <taxon>50 kb inversion clade</taxon>
        <taxon>NPAAA clade</taxon>
        <taxon>indigoferoid/millettioid clade</taxon>
        <taxon>Phaseoleae</taxon>
        <taxon>Cajanus</taxon>
    </lineage>
</organism>
<proteinExistence type="predicted"/>
<evidence type="ECO:0000256" key="8">
    <source>
        <dbReference type="ARBA" id="ARBA00023170"/>
    </source>
</evidence>
<dbReference type="InterPro" id="IPR032675">
    <property type="entry name" value="LRR_dom_sf"/>
</dbReference>
<dbReference type="GO" id="GO:0016020">
    <property type="term" value="C:membrane"/>
    <property type="evidence" value="ECO:0007669"/>
    <property type="project" value="UniProtKB-SubCell"/>
</dbReference>
<gene>
    <name evidence="10" type="ORF">KK1_019137</name>
</gene>
<keyword evidence="7" id="KW-0472">Membrane</keyword>
<keyword evidence="11" id="KW-1185">Reference proteome</keyword>
<dbReference type="Gene3D" id="3.80.10.10">
    <property type="entry name" value="Ribonuclease Inhibitor"/>
    <property type="match status" value="1"/>
</dbReference>
<evidence type="ECO:0000256" key="7">
    <source>
        <dbReference type="ARBA" id="ARBA00023136"/>
    </source>
</evidence>
<keyword evidence="5" id="KW-0677">Repeat</keyword>
<evidence type="ECO:0000313" key="10">
    <source>
        <dbReference type="EMBL" id="KYP64537.1"/>
    </source>
</evidence>
<protein>
    <submittedName>
        <fullName evidence="10">LRR receptor-like serine/threonine-protein kinase RPK2</fullName>
    </submittedName>
</protein>
<evidence type="ECO:0000256" key="5">
    <source>
        <dbReference type="ARBA" id="ARBA00022737"/>
    </source>
</evidence>
<accession>A0A151TBW4</accession>
<evidence type="ECO:0000256" key="9">
    <source>
        <dbReference type="ARBA" id="ARBA00023180"/>
    </source>
</evidence>
<keyword evidence="3" id="KW-0812">Transmembrane</keyword>
<evidence type="ECO:0000256" key="6">
    <source>
        <dbReference type="ARBA" id="ARBA00022989"/>
    </source>
</evidence>
<reference evidence="10 11" key="1">
    <citation type="journal article" date="2012" name="Nat. Biotechnol.">
        <title>Draft genome sequence of pigeonpea (Cajanus cajan), an orphan legume crop of resource-poor farmers.</title>
        <authorList>
            <person name="Varshney R.K."/>
            <person name="Chen W."/>
            <person name="Li Y."/>
            <person name="Bharti A.K."/>
            <person name="Saxena R.K."/>
            <person name="Schlueter J.A."/>
            <person name="Donoghue M.T."/>
            <person name="Azam S."/>
            <person name="Fan G."/>
            <person name="Whaley A.M."/>
            <person name="Farmer A.D."/>
            <person name="Sheridan J."/>
            <person name="Iwata A."/>
            <person name="Tuteja R."/>
            <person name="Penmetsa R.V."/>
            <person name="Wu W."/>
            <person name="Upadhyaya H.D."/>
            <person name="Yang S.P."/>
            <person name="Shah T."/>
            <person name="Saxena K.B."/>
            <person name="Michael T."/>
            <person name="McCombie W.R."/>
            <person name="Yang B."/>
            <person name="Zhang G."/>
            <person name="Yang H."/>
            <person name="Wang J."/>
            <person name="Spillane C."/>
            <person name="Cook D.R."/>
            <person name="May G.D."/>
            <person name="Xu X."/>
            <person name="Jackson S.A."/>
        </authorList>
    </citation>
    <scope>NUCLEOTIDE SEQUENCE [LARGE SCALE GENOMIC DNA]</scope>
    <source>
        <strain evidence="11">cv. Asha</strain>
    </source>
</reference>
<sequence>MNKERNLLFRIKKSCKGLGGTLFGKVSPLFGKLTKLRVLSLPFEGEVPKEIWTMEKLEGCWRDSEFVVNVKSLEVLNLAGNGINGYVLGFVGRLRAVYLSFNLLGSLGNCSELRTVLLYSNVLEDVILGELGRLRKLEVLDVSRNIDEFNYYEGTVLVEIMSLPKLRVLWAPRVNMEGSLMSNCDRR</sequence>
<evidence type="ECO:0000256" key="3">
    <source>
        <dbReference type="ARBA" id="ARBA00022692"/>
    </source>
</evidence>
<dbReference type="Proteomes" id="UP000075243">
    <property type="component" value="Chromosome 7"/>
</dbReference>
<dbReference type="Gramene" id="C.cajan_18594.t">
    <property type="protein sequence ID" value="C.cajan_18594.t"/>
    <property type="gene ID" value="C.cajan_18594"/>
</dbReference>
<keyword evidence="4" id="KW-0732">Signal</keyword>
<keyword evidence="8" id="KW-0675">Receptor</keyword>
<dbReference type="AlphaFoldDB" id="A0A151TBW4"/>
<name>A0A151TBW4_CAJCA</name>
<dbReference type="PANTHER" id="PTHR27000:SF584">
    <property type="entry name" value="LRR RECEPTOR-LIKE SERINE_THREONINE-PROTEIN KINASE RPK2"/>
    <property type="match status" value="1"/>
</dbReference>
<evidence type="ECO:0000256" key="2">
    <source>
        <dbReference type="ARBA" id="ARBA00022614"/>
    </source>
</evidence>
<evidence type="ECO:0000313" key="11">
    <source>
        <dbReference type="Proteomes" id="UP000075243"/>
    </source>
</evidence>
<keyword evidence="9" id="KW-0325">Glycoprotein</keyword>
<comment type="subcellular location">
    <subcellularLocation>
        <location evidence="1">Membrane</location>
        <topology evidence="1">Single-pass type I membrane protein</topology>
    </subcellularLocation>
</comment>
<dbReference type="SUPFAM" id="SSF52058">
    <property type="entry name" value="L domain-like"/>
    <property type="match status" value="1"/>
</dbReference>
<evidence type="ECO:0000256" key="4">
    <source>
        <dbReference type="ARBA" id="ARBA00022729"/>
    </source>
</evidence>
<dbReference type="PANTHER" id="PTHR27000">
    <property type="entry name" value="LEUCINE-RICH REPEAT RECEPTOR-LIKE PROTEIN KINASE FAMILY PROTEIN-RELATED"/>
    <property type="match status" value="1"/>
</dbReference>
<keyword evidence="2" id="KW-0433">Leucine-rich repeat</keyword>